<dbReference type="KEGG" id="hoh:Hoch_1499"/>
<dbReference type="HOGENOM" id="CLU_039613_16_2_7"/>
<protein>
    <submittedName>
        <fullName evidence="6">Transcriptional regulator, LysR family</fullName>
    </submittedName>
</protein>
<dbReference type="PROSITE" id="PS50931">
    <property type="entry name" value="HTH_LYSR"/>
    <property type="match status" value="1"/>
</dbReference>
<organism evidence="6 7">
    <name type="scientific">Haliangium ochraceum (strain DSM 14365 / JCM 11303 / SMP-2)</name>
    <dbReference type="NCBI Taxonomy" id="502025"/>
    <lineage>
        <taxon>Bacteria</taxon>
        <taxon>Pseudomonadati</taxon>
        <taxon>Myxococcota</taxon>
        <taxon>Polyangia</taxon>
        <taxon>Haliangiales</taxon>
        <taxon>Kofleriaceae</taxon>
        <taxon>Haliangium</taxon>
    </lineage>
</organism>
<evidence type="ECO:0000256" key="3">
    <source>
        <dbReference type="ARBA" id="ARBA00023125"/>
    </source>
</evidence>
<dbReference type="CDD" id="cd08422">
    <property type="entry name" value="PBP2_CrgA_like"/>
    <property type="match status" value="1"/>
</dbReference>
<dbReference type="InterPro" id="IPR000847">
    <property type="entry name" value="LysR_HTH_N"/>
</dbReference>
<name>D0LVR7_HALO1</name>
<keyword evidence="3" id="KW-0238">DNA-binding</keyword>
<evidence type="ECO:0000259" key="5">
    <source>
        <dbReference type="PROSITE" id="PS50931"/>
    </source>
</evidence>
<evidence type="ECO:0000256" key="4">
    <source>
        <dbReference type="ARBA" id="ARBA00023163"/>
    </source>
</evidence>
<dbReference type="InterPro" id="IPR036390">
    <property type="entry name" value="WH_DNA-bd_sf"/>
</dbReference>
<dbReference type="EMBL" id="CP001804">
    <property type="protein sequence ID" value="ACY14051.1"/>
    <property type="molecule type" value="Genomic_DNA"/>
</dbReference>
<dbReference type="InterPro" id="IPR036388">
    <property type="entry name" value="WH-like_DNA-bd_sf"/>
</dbReference>
<dbReference type="FunFam" id="3.40.190.290:FF:000001">
    <property type="entry name" value="Transcriptional regulator, LysR family"/>
    <property type="match status" value="1"/>
</dbReference>
<evidence type="ECO:0000256" key="2">
    <source>
        <dbReference type="ARBA" id="ARBA00023015"/>
    </source>
</evidence>
<keyword evidence="7" id="KW-1185">Reference proteome</keyword>
<evidence type="ECO:0000256" key="1">
    <source>
        <dbReference type="ARBA" id="ARBA00009437"/>
    </source>
</evidence>
<dbReference type="PANTHER" id="PTHR30537:SF5">
    <property type="entry name" value="HTH-TYPE TRANSCRIPTIONAL ACTIVATOR TTDR-RELATED"/>
    <property type="match status" value="1"/>
</dbReference>
<feature type="domain" description="HTH lysR-type" evidence="5">
    <location>
        <begin position="1"/>
        <end position="59"/>
    </location>
</feature>
<dbReference type="RefSeq" id="WP_012826660.1">
    <property type="nucleotide sequence ID" value="NC_013440.1"/>
</dbReference>
<dbReference type="GO" id="GO:0003677">
    <property type="term" value="F:DNA binding"/>
    <property type="evidence" value="ECO:0007669"/>
    <property type="project" value="UniProtKB-KW"/>
</dbReference>
<comment type="similarity">
    <text evidence="1">Belongs to the LysR transcriptional regulatory family.</text>
</comment>
<dbReference type="Proteomes" id="UP000001880">
    <property type="component" value="Chromosome"/>
</dbReference>
<dbReference type="Gene3D" id="3.40.190.290">
    <property type="match status" value="1"/>
</dbReference>
<gene>
    <name evidence="6" type="ordered locus">Hoch_1499</name>
</gene>
<dbReference type="OrthoDB" id="5416547at2"/>
<evidence type="ECO:0000313" key="7">
    <source>
        <dbReference type="Proteomes" id="UP000001880"/>
    </source>
</evidence>
<proteinExistence type="inferred from homology"/>
<dbReference type="PANTHER" id="PTHR30537">
    <property type="entry name" value="HTH-TYPE TRANSCRIPTIONAL REGULATOR"/>
    <property type="match status" value="1"/>
</dbReference>
<sequence>MDRLTAMNAFVRVVELGSFSAAAADLRVEQSTVSKWIAALEDELAARLIDRTTRQRRVTEAGQRFYQRAREIATSYAAAAAEVQDDERPRGRLRVSAPVVFGRLFVVPAAVRFLRRYPEVELDLRMSDRYVDLVEGGFDLAVRVGAPLDSSLRARTLARSRRHLVATPRYLARCGTPERPRQLSVHACLVHSGLAPGSPWVFRRGSRTQRVRVSARFAADNSEALLAMARASLGVAVLADWLVARDLERGRLVSLLPEYELPAAPVQALSAPGRRATPTVRAFADVLADFLAARRA</sequence>
<dbReference type="InterPro" id="IPR005119">
    <property type="entry name" value="LysR_subst-bd"/>
</dbReference>
<dbReference type="Pfam" id="PF00126">
    <property type="entry name" value="HTH_1"/>
    <property type="match status" value="1"/>
</dbReference>
<dbReference type="STRING" id="502025.Hoch_1499"/>
<dbReference type="FunFam" id="1.10.10.10:FF:000001">
    <property type="entry name" value="LysR family transcriptional regulator"/>
    <property type="match status" value="1"/>
</dbReference>
<dbReference type="SUPFAM" id="SSF53850">
    <property type="entry name" value="Periplasmic binding protein-like II"/>
    <property type="match status" value="1"/>
</dbReference>
<accession>D0LVR7</accession>
<keyword evidence="4" id="KW-0804">Transcription</keyword>
<reference evidence="6 7" key="1">
    <citation type="journal article" date="2010" name="Stand. Genomic Sci.">
        <title>Complete genome sequence of Haliangium ochraceum type strain (SMP-2).</title>
        <authorList>
            <consortium name="US DOE Joint Genome Institute (JGI-PGF)"/>
            <person name="Ivanova N."/>
            <person name="Daum C."/>
            <person name="Lang E."/>
            <person name="Abt B."/>
            <person name="Kopitz M."/>
            <person name="Saunders E."/>
            <person name="Lapidus A."/>
            <person name="Lucas S."/>
            <person name="Glavina Del Rio T."/>
            <person name="Nolan M."/>
            <person name="Tice H."/>
            <person name="Copeland A."/>
            <person name="Cheng J.F."/>
            <person name="Chen F."/>
            <person name="Bruce D."/>
            <person name="Goodwin L."/>
            <person name="Pitluck S."/>
            <person name="Mavromatis K."/>
            <person name="Pati A."/>
            <person name="Mikhailova N."/>
            <person name="Chen A."/>
            <person name="Palaniappan K."/>
            <person name="Land M."/>
            <person name="Hauser L."/>
            <person name="Chang Y.J."/>
            <person name="Jeffries C.D."/>
            <person name="Detter J.C."/>
            <person name="Brettin T."/>
            <person name="Rohde M."/>
            <person name="Goker M."/>
            <person name="Bristow J."/>
            <person name="Markowitz V."/>
            <person name="Eisen J.A."/>
            <person name="Hugenholtz P."/>
            <person name="Kyrpides N.C."/>
            <person name="Klenk H.P."/>
        </authorList>
    </citation>
    <scope>NUCLEOTIDE SEQUENCE [LARGE SCALE GENOMIC DNA]</scope>
    <source>
        <strain evidence="7">DSM 14365 / CIP 107738 / JCM 11303 / AJ 13395 / SMP-2</strain>
    </source>
</reference>
<dbReference type="eggNOG" id="COG0583">
    <property type="taxonomic scope" value="Bacteria"/>
</dbReference>
<dbReference type="GO" id="GO:0003700">
    <property type="term" value="F:DNA-binding transcription factor activity"/>
    <property type="evidence" value="ECO:0007669"/>
    <property type="project" value="InterPro"/>
</dbReference>
<dbReference type="SUPFAM" id="SSF46785">
    <property type="entry name" value="Winged helix' DNA-binding domain"/>
    <property type="match status" value="1"/>
</dbReference>
<dbReference type="Pfam" id="PF03466">
    <property type="entry name" value="LysR_substrate"/>
    <property type="match status" value="1"/>
</dbReference>
<keyword evidence="2" id="KW-0805">Transcription regulation</keyword>
<dbReference type="AlphaFoldDB" id="D0LVR7"/>
<dbReference type="Gene3D" id="1.10.10.10">
    <property type="entry name" value="Winged helix-like DNA-binding domain superfamily/Winged helix DNA-binding domain"/>
    <property type="match status" value="1"/>
</dbReference>
<dbReference type="InterPro" id="IPR058163">
    <property type="entry name" value="LysR-type_TF_proteobact-type"/>
</dbReference>
<evidence type="ECO:0000313" key="6">
    <source>
        <dbReference type="EMBL" id="ACY14051.1"/>
    </source>
</evidence>